<proteinExistence type="predicted"/>
<evidence type="ECO:0000313" key="1">
    <source>
        <dbReference type="EMBL" id="AWX45284.1"/>
    </source>
</evidence>
<protein>
    <submittedName>
        <fullName evidence="1">Uncharacterized protein</fullName>
    </submittedName>
</protein>
<evidence type="ECO:0000313" key="2">
    <source>
        <dbReference type="Proteomes" id="UP000248536"/>
    </source>
</evidence>
<sequence length="34" mass="3788">MNSDAASFLGKNLLFELKVGNLLTNVFLSGEMWK</sequence>
<reference evidence="1 2" key="1">
    <citation type="submission" date="2018-06" db="EMBL/GenBank/DDBJ databases">
        <title>Spongiibacterium sp. HME9304 Genome sequencing and assembly.</title>
        <authorList>
            <person name="Kang H."/>
            <person name="Kim H."/>
            <person name="Joh K."/>
        </authorList>
    </citation>
    <scope>NUCLEOTIDE SEQUENCE [LARGE SCALE GENOMIC DNA]</scope>
    <source>
        <strain evidence="1 2">HME9304</strain>
    </source>
</reference>
<accession>A0A2Z4LUM5</accession>
<name>A0A2Z4LUM5_9FLAO</name>
<gene>
    <name evidence="1" type="ORF">HME9304_02296</name>
</gene>
<organism evidence="1 2">
    <name type="scientific">Flagellimonas maritima</name>
    <dbReference type="NCBI Taxonomy" id="1383885"/>
    <lineage>
        <taxon>Bacteria</taxon>
        <taxon>Pseudomonadati</taxon>
        <taxon>Bacteroidota</taxon>
        <taxon>Flavobacteriia</taxon>
        <taxon>Flavobacteriales</taxon>
        <taxon>Flavobacteriaceae</taxon>
        <taxon>Flagellimonas</taxon>
    </lineage>
</organism>
<dbReference type="AlphaFoldDB" id="A0A2Z4LUM5"/>
<keyword evidence="2" id="KW-1185">Reference proteome</keyword>
<dbReference type="KEGG" id="spon:HME9304_02296"/>
<dbReference type="EMBL" id="CP030104">
    <property type="protein sequence ID" value="AWX45284.1"/>
    <property type="molecule type" value="Genomic_DNA"/>
</dbReference>
<dbReference type="Proteomes" id="UP000248536">
    <property type="component" value="Chromosome"/>
</dbReference>